<dbReference type="RefSeq" id="WP_060818872.1">
    <property type="nucleotide sequence ID" value="NZ_FCOC02000005.1"/>
</dbReference>
<sequence length="319" mass="34240">MKCVLIALGCALIVPLAQAGPPPAYLVDGAIRTAGAEHGDILVDGFNRLYVAAHPGVRFGLPVSGTTSAMPWLTYGRVLFALMGRTATPQELAAFEAENGVPPLEIRIAHTSDNPTEDLSYSLGIYVNRANPIDALSPGQVARMLSAGNPGGDYSRWGQLGLTGEWAARAIHPYGTPEYTGMGVYMQSTHLGSRPFAANYEAHGSTPDILKRLADDPAGIAFAAINRGNAQLKQVGILTESSASALIGTRDEVAAGRYPYGRYVYMYVRRTRNQPIDPVAAAYLRTVLSTEGQALIETQPRGYIPLNAQERLDELEKLK</sequence>
<evidence type="ECO:0000256" key="2">
    <source>
        <dbReference type="SAM" id="SignalP"/>
    </source>
</evidence>
<organism evidence="4 5">
    <name type="scientific">Caballeronia sordidicola</name>
    <name type="common">Burkholderia sordidicola</name>
    <dbReference type="NCBI Taxonomy" id="196367"/>
    <lineage>
        <taxon>Bacteria</taxon>
        <taxon>Pseudomonadati</taxon>
        <taxon>Pseudomonadota</taxon>
        <taxon>Betaproteobacteria</taxon>
        <taxon>Burkholderiales</taxon>
        <taxon>Burkholderiaceae</taxon>
        <taxon>Caballeronia</taxon>
    </lineage>
</organism>
<protein>
    <submittedName>
        <fullName evidence="4">PBP superfamily domain protein</fullName>
    </submittedName>
</protein>
<evidence type="ECO:0000313" key="4">
    <source>
        <dbReference type="EMBL" id="SAL27506.1"/>
    </source>
</evidence>
<evidence type="ECO:0000259" key="3">
    <source>
        <dbReference type="Pfam" id="PF12849"/>
    </source>
</evidence>
<dbReference type="Gene3D" id="3.40.190.10">
    <property type="entry name" value="Periplasmic binding protein-like II"/>
    <property type="match status" value="2"/>
</dbReference>
<dbReference type="SUPFAM" id="SSF53850">
    <property type="entry name" value="Periplasmic binding protein-like II"/>
    <property type="match status" value="1"/>
</dbReference>
<dbReference type="Pfam" id="PF12849">
    <property type="entry name" value="PBP_like_2"/>
    <property type="match status" value="1"/>
</dbReference>
<dbReference type="AlphaFoldDB" id="A0A158G622"/>
<evidence type="ECO:0000313" key="5">
    <source>
        <dbReference type="Proteomes" id="UP000054893"/>
    </source>
</evidence>
<dbReference type="InterPro" id="IPR050811">
    <property type="entry name" value="Phosphate_ABC_transporter"/>
</dbReference>
<feature type="domain" description="PBP" evidence="3">
    <location>
        <begin position="31"/>
        <end position="290"/>
    </location>
</feature>
<dbReference type="OrthoDB" id="4008270at2"/>
<evidence type="ECO:0000256" key="1">
    <source>
        <dbReference type="ARBA" id="ARBA00022729"/>
    </source>
</evidence>
<dbReference type="InterPro" id="IPR024370">
    <property type="entry name" value="PBP_domain"/>
</dbReference>
<dbReference type="PANTHER" id="PTHR30570">
    <property type="entry name" value="PERIPLASMIC PHOSPHATE BINDING COMPONENT OF PHOSPHATE ABC TRANSPORTER"/>
    <property type="match status" value="1"/>
</dbReference>
<keyword evidence="1 2" id="KW-0732">Signal</keyword>
<feature type="chain" id="PRO_5007810318" evidence="2">
    <location>
        <begin position="20"/>
        <end position="319"/>
    </location>
</feature>
<feature type="signal peptide" evidence="2">
    <location>
        <begin position="1"/>
        <end position="19"/>
    </location>
</feature>
<name>A0A158G622_CABSO</name>
<dbReference type="PANTHER" id="PTHR30570:SF6">
    <property type="entry name" value="PHOSPHATE-BINDING PROTEIN PSTS"/>
    <property type="match status" value="1"/>
</dbReference>
<accession>A0A158G622</accession>
<dbReference type="Proteomes" id="UP000054893">
    <property type="component" value="Unassembled WGS sequence"/>
</dbReference>
<proteinExistence type="predicted"/>
<gene>
    <name evidence="4" type="ORF">AWB64_02275</name>
</gene>
<dbReference type="EMBL" id="FCOC02000005">
    <property type="protein sequence ID" value="SAL27506.1"/>
    <property type="molecule type" value="Genomic_DNA"/>
</dbReference>
<reference evidence="4 5" key="1">
    <citation type="submission" date="2016-01" db="EMBL/GenBank/DDBJ databases">
        <authorList>
            <person name="Oliw E.H."/>
        </authorList>
    </citation>
    <scope>NUCLEOTIDE SEQUENCE [LARGE SCALE GENOMIC DNA]</scope>
    <source>
        <strain evidence="4">LMG 22029</strain>
    </source>
</reference>